<keyword evidence="1" id="KW-0472">Membrane</keyword>
<keyword evidence="1" id="KW-1133">Transmembrane helix</keyword>
<organism evidence="2 3">
    <name type="scientific">Paramecium sonneborni</name>
    <dbReference type="NCBI Taxonomy" id="65129"/>
    <lineage>
        <taxon>Eukaryota</taxon>
        <taxon>Sar</taxon>
        <taxon>Alveolata</taxon>
        <taxon>Ciliophora</taxon>
        <taxon>Intramacronucleata</taxon>
        <taxon>Oligohymenophorea</taxon>
        <taxon>Peniculida</taxon>
        <taxon>Parameciidae</taxon>
        <taxon>Paramecium</taxon>
    </lineage>
</organism>
<evidence type="ECO:0000313" key="2">
    <source>
        <dbReference type="EMBL" id="CAD8111790.1"/>
    </source>
</evidence>
<keyword evidence="3" id="KW-1185">Reference proteome</keyword>
<protein>
    <submittedName>
        <fullName evidence="2">Uncharacterized protein</fullName>
    </submittedName>
</protein>
<feature type="transmembrane region" description="Helical" evidence="1">
    <location>
        <begin position="77"/>
        <end position="95"/>
    </location>
</feature>
<dbReference type="Proteomes" id="UP000692954">
    <property type="component" value="Unassembled WGS sequence"/>
</dbReference>
<evidence type="ECO:0000256" key="1">
    <source>
        <dbReference type="SAM" id="Phobius"/>
    </source>
</evidence>
<accession>A0A8S1QBQ8</accession>
<dbReference type="EMBL" id="CAJJDN010000099">
    <property type="protein sequence ID" value="CAD8111790.1"/>
    <property type="molecule type" value="Genomic_DNA"/>
</dbReference>
<keyword evidence="1" id="KW-0812">Transmembrane</keyword>
<reference evidence="2" key="1">
    <citation type="submission" date="2021-01" db="EMBL/GenBank/DDBJ databases">
        <authorList>
            <consortium name="Genoscope - CEA"/>
            <person name="William W."/>
        </authorList>
    </citation>
    <scope>NUCLEOTIDE SEQUENCE</scope>
</reference>
<comment type="caution">
    <text evidence="2">The sequence shown here is derived from an EMBL/GenBank/DDBJ whole genome shotgun (WGS) entry which is preliminary data.</text>
</comment>
<dbReference type="OrthoDB" id="304799at2759"/>
<evidence type="ECO:0000313" key="3">
    <source>
        <dbReference type="Proteomes" id="UP000692954"/>
    </source>
</evidence>
<sequence>MQQDDKNIDFIPVPKKNQIIVPYDFKQEKYDLTDNDLKILQKYFQEKAILKQMQKDFNQKKSLNPYKKSCKKITLKIILHLLSFLILLSLIYLWIGLFIVVLADPIIMTMYGYLVPYLSWYKGIRLGVELIIDYGKSRPLQSYLKSMNKKHFGSKGIQWNVGGGGKWIQIDYLIHLKK</sequence>
<gene>
    <name evidence="2" type="ORF">PSON_ATCC_30995.1.T0990059</name>
</gene>
<name>A0A8S1QBQ8_9CILI</name>
<dbReference type="AlphaFoldDB" id="A0A8S1QBQ8"/>
<proteinExistence type="predicted"/>